<name>A0AA39TUI4_9AGAR</name>
<sequence>MLSTAESSRPAEVQQSLLSLYIERSRDRPLFITIRNNRFARDLEHSVQLPFTRGIYALLRANVHRWHRLDIVGCHAHPQHMHHLLSSLQCNEISSLKSLRLLPSVPYLAPNLLEWKNATALHTLHIYMYTVLPIQCSLLVKDLILEGYNGSKDMTSVIGDGLSYILQFFNLERLMIVPHEAIKTRGTIIVANLTSLTLCISIRSQRSFGSYIHELSLPRLHSFALQYTGVYLGSAIDHKPIVLFIRRCASSLQELIFDKVPLRPLGLAEILAPLRELRHLTVLEPTISLLRAYYPISEAFLLNFHDACFLPNLVTIDLQVHSKSTVERSMIDVIVKERTLHSFDANELISLRRRVIPQF</sequence>
<keyword evidence="2" id="KW-1185">Reference proteome</keyword>
<dbReference type="EMBL" id="JAUEPU010000007">
    <property type="protein sequence ID" value="KAK0500951.1"/>
    <property type="molecule type" value="Genomic_DNA"/>
</dbReference>
<organism evidence="1 2">
    <name type="scientific">Armillaria luteobubalina</name>
    <dbReference type="NCBI Taxonomy" id="153913"/>
    <lineage>
        <taxon>Eukaryota</taxon>
        <taxon>Fungi</taxon>
        <taxon>Dikarya</taxon>
        <taxon>Basidiomycota</taxon>
        <taxon>Agaricomycotina</taxon>
        <taxon>Agaricomycetes</taxon>
        <taxon>Agaricomycetidae</taxon>
        <taxon>Agaricales</taxon>
        <taxon>Marasmiineae</taxon>
        <taxon>Physalacriaceae</taxon>
        <taxon>Armillaria</taxon>
    </lineage>
</organism>
<evidence type="ECO:0000313" key="2">
    <source>
        <dbReference type="Proteomes" id="UP001175228"/>
    </source>
</evidence>
<comment type="caution">
    <text evidence="1">The sequence shown here is derived from an EMBL/GenBank/DDBJ whole genome shotgun (WGS) entry which is preliminary data.</text>
</comment>
<dbReference type="AlphaFoldDB" id="A0AA39TUI4"/>
<gene>
    <name evidence="1" type="ORF">EDD18DRAFT_1348387</name>
</gene>
<dbReference type="Proteomes" id="UP001175228">
    <property type="component" value="Unassembled WGS sequence"/>
</dbReference>
<proteinExistence type="predicted"/>
<accession>A0AA39TUI4</accession>
<evidence type="ECO:0000313" key="1">
    <source>
        <dbReference type="EMBL" id="KAK0500951.1"/>
    </source>
</evidence>
<reference evidence="1" key="1">
    <citation type="submission" date="2023-06" db="EMBL/GenBank/DDBJ databases">
        <authorList>
            <consortium name="Lawrence Berkeley National Laboratory"/>
            <person name="Ahrendt S."/>
            <person name="Sahu N."/>
            <person name="Indic B."/>
            <person name="Wong-Bajracharya J."/>
            <person name="Merenyi Z."/>
            <person name="Ke H.-M."/>
            <person name="Monk M."/>
            <person name="Kocsube S."/>
            <person name="Drula E."/>
            <person name="Lipzen A."/>
            <person name="Balint B."/>
            <person name="Henrissat B."/>
            <person name="Andreopoulos B."/>
            <person name="Martin F.M."/>
            <person name="Harder C.B."/>
            <person name="Rigling D."/>
            <person name="Ford K.L."/>
            <person name="Foster G.D."/>
            <person name="Pangilinan J."/>
            <person name="Papanicolaou A."/>
            <person name="Barry K."/>
            <person name="LaButti K."/>
            <person name="Viragh M."/>
            <person name="Koriabine M."/>
            <person name="Yan M."/>
            <person name="Riley R."/>
            <person name="Champramary S."/>
            <person name="Plett K.L."/>
            <person name="Tsai I.J."/>
            <person name="Slot J."/>
            <person name="Sipos G."/>
            <person name="Plett J."/>
            <person name="Nagy L.G."/>
            <person name="Grigoriev I.V."/>
        </authorList>
    </citation>
    <scope>NUCLEOTIDE SEQUENCE</scope>
    <source>
        <strain evidence="1">HWK02</strain>
    </source>
</reference>
<protein>
    <submittedName>
        <fullName evidence="1">Uncharacterized protein</fullName>
    </submittedName>
</protein>